<sequence>MSLQLIRVSRFTARLLNHGGVILSSATQPPNMGNQFGSNYRSLKDGPPSEPPADNEFRRLSDTDWKKRLTPEQYDVCRQKGTERPFTGAYLDNKQTGIYTCAGCGTPVFDSKTKFDSGSGWPSFYDKYKTEDGGQTVATKTDQTMGMARTEVLCAQCDSHLGHVFADGPRPTGQRYCINSAALGFKPEKDGNL</sequence>
<evidence type="ECO:0000313" key="9">
    <source>
        <dbReference type="EMBL" id="KAK7092322.1"/>
    </source>
</evidence>
<dbReference type="SUPFAM" id="SSF51316">
    <property type="entry name" value="Mss4-like"/>
    <property type="match status" value="1"/>
</dbReference>
<proteinExistence type="inferred from homology"/>
<evidence type="ECO:0000256" key="6">
    <source>
        <dbReference type="RuleBase" id="RU365044"/>
    </source>
</evidence>
<dbReference type="Pfam" id="PF01641">
    <property type="entry name" value="SelR"/>
    <property type="match status" value="1"/>
</dbReference>
<evidence type="ECO:0000256" key="4">
    <source>
        <dbReference type="ARBA" id="ARBA00023002"/>
    </source>
</evidence>
<dbReference type="AlphaFoldDB" id="A0AAN9ASM2"/>
<dbReference type="PROSITE" id="PS51790">
    <property type="entry name" value="MSRB"/>
    <property type="match status" value="1"/>
</dbReference>
<accession>A0AAN9ASM2</accession>
<keyword evidence="4 6" id="KW-0560">Oxidoreductase</keyword>
<organism evidence="9 10">
    <name type="scientific">Littorina saxatilis</name>
    <dbReference type="NCBI Taxonomy" id="31220"/>
    <lineage>
        <taxon>Eukaryota</taxon>
        <taxon>Metazoa</taxon>
        <taxon>Spiralia</taxon>
        <taxon>Lophotrochozoa</taxon>
        <taxon>Mollusca</taxon>
        <taxon>Gastropoda</taxon>
        <taxon>Caenogastropoda</taxon>
        <taxon>Littorinimorpha</taxon>
        <taxon>Littorinoidea</taxon>
        <taxon>Littorinidae</taxon>
        <taxon>Littorina</taxon>
    </lineage>
</organism>
<evidence type="ECO:0000256" key="2">
    <source>
        <dbReference type="ARBA" id="ARBA00022723"/>
    </source>
</evidence>
<comment type="similarity">
    <text evidence="1 6">Belongs to the MsrB Met sulfoxide reductase family.</text>
</comment>
<dbReference type="EC" id="1.8.4.12" evidence="6"/>
<dbReference type="GO" id="GO:0033743">
    <property type="term" value="F:peptide-methionine (R)-S-oxide reductase activity"/>
    <property type="evidence" value="ECO:0007669"/>
    <property type="project" value="UniProtKB-EC"/>
</dbReference>
<dbReference type="NCBIfam" id="TIGR00357">
    <property type="entry name" value="peptide-methionine (R)-S-oxide reductase MsrB"/>
    <property type="match status" value="1"/>
</dbReference>
<dbReference type="InterPro" id="IPR028427">
    <property type="entry name" value="Met_Sox_Rdtase_MsrB"/>
</dbReference>
<reference evidence="9 10" key="1">
    <citation type="submission" date="2024-02" db="EMBL/GenBank/DDBJ databases">
        <title>Chromosome-scale genome assembly of the rough periwinkle Littorina saxatilis.</title>
        <authorList>
            <person name="De Jode A."/>
            <person name="Faria R."/>
            <person name="Formenti G."/>
            <person name="Sims Y."/>
            <person name="Smith T.P."/>
            <person name="Tracey A."/>
            <person name="Wood J.M.D."/>
            <person name="Zagrodzka Z.B."/>
            <person name="Johannesson K."/>
            <person name="Butlin R.K."/>
            <person name="Leder E.H."/>
        </authorList>
    </citation>
    <scope>NUCLEOTIDE SEQUENCE [LARGE SCALE GENOMIC DNA]</scope>
    <source>
        <strain evidence="9">Snail1</strain>
        <tissue evidence="9">Muscle</tissue>
    </source>
</reference>
<dbReference type="GO" id="GO:0046872">
    <property type="term" value="F:metal ion binding"/>
    <property type="evidence" value="ECO:0007669"/>
    <property type="project" value="UniProtKB-KW"/>
</dbReference>
<dbReference type="GO" id="GO:0006979">
    <property type="term" value="P:response to oxidative stress"/>
    <property type="evidence" value="ECO:0007669"/>
    <property type="project" value="InterPro"/>
</dbReference>
<dbReference type="EMBL" id="JBAMIC010000021">
    <property type="protein sequence ID" value="KAK7092322.1"/>
    <property type="molecule type" value="Genomic_DNA"/>
</dbReference>
<comment type="caution">
    <text evidence="9">The sequence shown here is derived from an EMBL/GenBank/DDBJ whole genome shotgun (WGS) entry which is preliminary data.</text>
</comment>
<dbReference type="Gene3D" id="2.170.150.20">
    <property type="entry name" value="Peptide methionine sulfoxide reductase"/>
    <property type="match status" value="1"/>
</dbReference>
<dbReference type="GO" id="GO:0005737">
    <property type="term" value="C:cytoplasm"/>
    <property type="evidence" value="ECO:0007669"/>
    <property type="project" value="TreeGrafter"/>
</dbReference>
<comment type="catalytic activity">
    <reaction evidence="5 6">
        <text>L-methionyl-[protein] + [thioredoxin]-disulfide + H2O = L-methionyl-(R)-S-oxide-[protein] + [thioredoxin]-dithiol</text>
        <dbReference type="Rhea" id="RHEA:24164"/>
        <dbReference type="Rhea" id="RHEA-COMP:10698"/>
        <dbReference type="Rhea" id="RHEA-COMP:10700"/>
        <dbReference type="Rhea" id="RHEA-COMP:12313"/>
        <dbReference type="Rhea" id="RHEA-COMP:12314"/>
        <dbReference type="ChEBI" id="CHEBI:15377"/>
        <dbReference type="ChEBI" id="CHEBI:16044"/>
        <dbReference type="ChEBI" id="CHEBI:29950"/>
        <dbReference type="ChEBI" id="CHEBI:45764"/>
        <dbReference type="ChEBI" id="CHEBI:50058"/>
        <dbReference type="EC" id="1.8.4.12"/>
    </reaction>
</comment>
<protein>
    <recommendedName>
        <fullName evidence="6">Peptide-methionine (R)-S-oxide reductase</fullName>
        <ecNumber evidence="6">1.8.4.12</ecNumber>
    </recommendedName>
</protein>
<dbReference type="PANTHER" id="PTHR10173:SF52">
    <property type="entry name" value="METHIONINE-R-SULFOXIDE REDUCTASE B1"/>
    <property type="match status" value="1"/>
</dbReference>
<evidence type="ECO:0000256" key="1">
    <source>
        <dbReference type="ARBA" id="ARBA00007174"/>
    </source>
</evidence>
<dbReference type="InterPro" id="IPR011057">
    <property type="entry name" value="Mss4-like_sf"/>
</dbReference>
<dbReference type="GO" id="GO:0030091">
    <property type="term" value="P:protein repair"/>
    <property type="evidence" value="ECO:0007669"/>
    <property type="project" value="InterPro"/>
</dbReference>
<feature type="compositionally biased region" description="Polar residues" evidence="7">
    <location>
        <begin position="26"/>
        <end position="41"/>
    </location>
</feature>
<dbReference type="Proteomes" id="UP001374579">
    <property type="component" value="Unassembled WGS sequence"/>
</dbReference>
<keyword evidence="3 6" id="KW-0862">Zinc</keyword>
<keyword evidence="10" id="KW-1185">Reference proteome</keyword>
<evidence type="ECO:0000256" key="7">
    <source>
        <dbReference type="SAM" id="MobiDB-lite"/>
    </source>
</evidence>
<feature type="compositionally biased region" description="Basic and acidic residues" evidence="7">
    <location>
        <begin position="55"/>
        <end position="64"/>
    </location>
</feature>
<comment type="function">
    <text evidence="6">Methionine-sulfoxide reductase that specifically reduces methionine (R)-sulfoxide back to methionine. While in many cases methionine oxidation is the result of random oxidation following oxidative stress, methionine oxidation is also a post-translational modification that takes place on specific residues.</text>
</comment>
<feature type="region of interest" description="Disordered" evidence="7">
    <location>
        <begin position="26"/>
        <end position="64"/>
    </location>
</feature>
<feature type="domain" description="MsrB" evidence="8">
    <location>
        <begin position="62"/>
        <end position="188"/>
    </location>
</feature>
<evidence type="ECO:0000256" key="3">
    <source>
        <dbReference type="ARBA" id="ARBA00022833"/>
    </source>
</evidence>
<evidence type="ECO:0000256" key="5">
    <source>
        <dbReference type="ARBA" id="ARBA00048488"/>
    </source>
</evidence>
<evidence type="ECO:0000313" key="10">
    <source>
        <dbReference type="Proteomes" id="UP001374579"/>
    </source>
</evidence>
<gene>
    <name evidence="9" type="ORF">V1264_008083</name>
</gene>
<comment type="cofactor">
    <cofactor evidence="6">
        <name>Zn(2+)</name>
        <dbReference type="ChEBI" id="CHEBI:29105"/>
    </cofactor>
    <text evidence="6">Binds 1 zinc ion per subunit.</text>
</comment>
<dbReference type="PANTHER" id="PTHR10173">
    <property type="entry name" value="METHIONINE SULFOXIDE REDUCTASE"/>
    <property type="match status" value="1"/>
</dbReference>
<evidence type="ECO:0000259" key="8">
    <source>
        <dbReference type="PROSITE" id="PS51790"/>
    </source>
</evidence>
<keyword evidence="2 6" id="KW-0479">Metal-binding</keyword>
<name>A0AAN9ASM2_9CAEN</name>
<dbReference type="FunFam" id="2.170.150.20:FF:000001">
    <property type="entry name" value="Peptide methionine sulfoxide reductase MsrB"/>
    <property type="match status" value="1"/>
</dbReference>
<dbReference type="InterPro" id="IPR002579">
    <property type="entry name" value="Met_Sox_Rdtase_MsrB_dom"/>
</dbReference>